<reference evidence="1" key="1">
    <citation type="journal article" date="2022" name="Int. J. Mol. Sci.">
        <title>Draft Genome of Tanacetum Coccineum: Genomic Comparison of Closely Related Tanacetum-Family Plants.</title>
        <authorList>
            <person name="Yamashiro T."/>
            <person name="Shiraishi A."/>
            <person name="Nakayama K."/>
            <person name="Satake H."/>
        </authorList>
    </citation>
    <scope>NUCLEOTIDE SEQUENCE</scope>
</reference>
<gene>
    <name evidence="1" type="ORF">Tco_0824500</name>
</gene>
<accession>A0ABQ5APV2</accession>
<keyword evidence="2" id="KW-1185">Reference proteome</keyword>
<dbReference type="EMBL" id="BQNB010012419">
    <property type="protein sequence ID" value="GJT03331.1"/>
    <property type="molecule type" value="Genomic_DNA"/>
</dbReference>
<proteinExistence type="predicted"/>
<evidence type="ECO:0000313" key="1">
    <source>
        <dbReference type="EMBL" id="GJT03331.1"/>
    </source>
</evidence>
<name>A0ABQ5APV2_9ASTR</name>
<sequence length="267" mass="30045">MLSGENYGLKINHMKSDQRQLRGHVLIIQDQTRRTGIGMHTNISGEDCSFKRVSVTQEWGLDVKVVTPLSFLSKISVPCVHVDPGGIFQVYIEMEGMESLASDLLDSSKAYKGWIGRPSSRLDVTPHSLGDINPLISYGCSCVTAVGDFMEFPTGESCPFFMKMLKALYEADFWSNNIMLEQYLTSEMTVAAWADILKRLIRTSFKSNKRCPDFMMKGLTWLMSRKGQTLATNCCLDKSQVVWFAGFSGSNLCPDFMIKGLTWNFSY</sequence>
<reference evidence="1" key="2">
    <citation type="submission" date="2022-01" db="EMBL/GenBank/DDBJ databases">
        <authorList>
            <person name="Yamashiro T."/>
            <person name="Shiraishi A."/>
            <person name="Satake H."/>
            <person name="Nakayama K."/>
        </authorList>
    </citation>
    <scope>NUCLEOTIDE SEQUENCE</scope>
</reference>
<protein>
    <submittedName>
        <fullName evidence="1">Uncharacterized protein</fullName>
    </submittedName>
</protein>
<dbReference type="Proteomes" id="UP001151760">
    <property type="component" value="Unassembled WGS sequence"/>
</dbReference>
<organism evidence="1 2">
    <name type="scientific">Tanacetum coccineum</name>
    <dbReference type="NCBI Taxonomy" id="301880"/>
    <lineage>
        <taxon>Eukaryota</taxon>
        <taxon>Viridiplantae</taxon>
        <taxon>Streptophyta</taxon>
        <taxon>Embryophyta</taxon>
        <taxon>Tracheophyta</taxon>
        <taxon>Spermatophyta</taxon>
        <taxon>Magnoliopsida</taxon>
        <taxon>eudicotyledons</taxon>
        <taxon>Gunneridae</taxon>
        <taxon>Pentapetalae</taxon>
        <taxon>asterids</taxon>
        <taxon>campanulids</taxon>
        <taxon>Asterales</taxon>
        <taxon>Asteraceae</taxon>
        <taxon>Asteroideae</taxon>
        <taxon>Anthemideae</taxon>
        <taxon>Anthemidinae</taxon>
        <taxon>Tanacetum</taxon>
    </lineage>
</organism>
<comment type="caution">
    <text evidence="1">The sequence shown here is derived from an EMBL/GenBank/DDBJ whole genome shotgun (WGS) entry which is preliminary data.</text>
</comment>
<evidence type="ECO:0000313" key="2">
    <source>
        <dbReference type="Proteomes" id="UP001151760"/>
    </source>
</evidence>